<dbReference type="AlphaFoldDB" id="A0A6P1BJ80"/>
<dbReference type="SMART" id="SM01236">
    <property type="entry name" value="Haem_oxygenase_2"/>
    <property type="match status" value="1"/>
</dbReference>
<dbReference type="Pfam" id="PF18417">
    <property type="entry name" value="LodA_C"/>
    <property type="match status" value="1"/>
</dbReference>
<keyword evidence="4" id="KW-1185">Reference proteome</keyword>
<organism evidence="3 4">
    <name type="scientific">Bradyrhizobium uaiense</name>
    <dbReference type="NCBI Taxonomy" id="2594946"/>
    <lineage>
        <taxon>Bacteria</taxon>
        <taxon>Pseudomonadati</taxon>
        <taxon>Pseudomonadota</taxon>
        <taxon>Alphaproteobacteria</taxon>
        <taxon>Hyphomicrobiales</taxon>
        <taxon>Nitrobacteraceae</taxon>
        <taxon>Bradyrhizobium</taxon>
    </lineage>
</organism>
<sequence>MYDVIREVAINAEWLKDRTDVDYWRDIQPLLSRMDDISWVNNDARRGHKFSFAQSTSAADRARIFALLRNPTATSGTATKQASARFMPPLYGDGGPGQSGVPETWFSLLPSQYRTLEKWKQGEFAGDPQHQPPEPHATRTPDEDVNALQRAVLDQAIGGPFAPGGEVSSIIKDPATYVDAFRIDSNRIKAGDLTSNLSLPWHAGLYLRRQSWWPPARPDEVIAQDIFDEVNSQWSPGGKSVREGLEGRVKWDRGLGVSTLLRRPWQNPATAQDDPRDSARRGADDMVRYWHELGFVRRIRSASGEYVHVETERKPYAGMDIRYLFHTLLNLEDHRGCLGKAQEYVESVLQAARDVQELPSAFNFMNNIRPFRYSEEVFDARMKDIYDDCVEFGLTENGRPYNAANEEHNPYFFSRENAIERVKQLTPFNFLDGAWLRNIHRMGPMDEVNSTLFSIFNEELGDGVVSQNHANVYRDLCHSFGFYPPSVSSTAFAFDPQFLDAAFESATFQLGISEFPNLYYPELIGMTLWLEWTALELHRAASILENVGLSSQFHRLHIAIDNAEGGHAAQILRAVKLYLHNVLLHGGDEAVQEQWSRIWDGYVAYALTFAILMQQIIHVLKRPRSVEEKLVELISEKKAYGQYNHGSKKLGNIPINQFFNSPKVFLDALIEHGYVVPGDPNGSRFFKLLEFGGGMYRVFTEAEIKLWHDWVKDEAPYFKLKDQQRPKSLDEQKLDQACLTKFKFVEQLAAERITNIRQTVSPRRVFLWLDAIDRKHRGTNGAKAASNYKVEKANAVAERYNNWLAWGMVRSVYHMVNQIRIPDAVVHGNDLVRRLLDIRAASDFPVAAHQFLETLKVRLLDIADGEPLRALDTSLFGPLLDATAPGCDGKPIRVLLKAWIDQGMPLPNIADRNPKALRLEATIDEEEFHPTGIALGYGAVH</sequence>
<dbReference type="EMBL" id="VKHP01000088">
    <property type="protein sequence ID" value="NEU98323.1"/>
    <property type="molecule type" value="Genomic_DNA"/>
</dbReference>
<feature type="region of interest" description="Disordered" evidence="1">
    <location>
        <begin position="123"/>
        <end position="143"/>
    </location>
</feature>
<evidence type="ECO:0000313" key="3">
    <source>
        <dbReference type="EMBL" id="NEU98323.1"/>
    </source>
</evidence>
<dbReference type="Gene3D" id="1.20.910.10">
    <property type="entry name" value="Heme oxygenase-like"/>
    <property type="match status" value="1"/>
</dbReference>
<reference evidence="3 4" key="1">
    <citation type="journal article" date="2020" name="Arch. Microbiol.">
        <title>Bradyrhizobium uaiense sp. nov., a new highly efficient cowpea symbiont.</title>
        <authorList>
            <person name="Cabral Michel D."/>
            <person name="Azarias Guimaraes A."/>
            <person name="Martins da Costa E."/>
            <person name="Soares de Carvalho T."/>
            <person name="Balsanelli E."/>
            <person name="Willems A."/>
            <person name="Maltempi de Souza E."/>
            <person name="de Souza Moreira F.M."/>
        </authorList>
    </citation>
    <scope>NUCLEOTIDE SEQUENCE [LARGE SCALE GENOMIC DNA]</scope>
    <source>
        <strain evidence="3 4">UFLA 03-164</strain>
    </source>
</reference>
<dbReference type="InterPro" id="IPR016084">
    <property type="entry name" value="Haem_Oase-like_multi-hlx"/>
</dbReference>
<evidence type="ECO:0000259" key="2">
    <source>
        <dbReference type="Pfam" id="PF18417"/>
    </source>
</evidence>
<proteinExistence type="predicted"/>
<gene>
    <name evidence="3" type="ORF">FNJ47_21480</name>
</gene>
<evidence type="ECO:0000313" key="4">
    <source>
        <dbReference type="Proteomes" id="UP000468531"/>
    </source>
</evidence>
<evidence type="ECO:0000256" key="1">
    <source>
        <dbReference type="SAM" id="MobiDB-lite"/>
    </source>
</evidence>
<accession>A0A6P1BJ80</accession>
<comment type="caution">
    <text evidence="3">The sequence shown here is derived from an EMBL/GenBank/DDBJ whole genome shotgun (WGS) entry which is preliminary data.</text>
</comment>
<dbReference type="Pfam" id="PF14518">
    <property type="entry name" value="Haem_oxygenas_2"/>
    <property type="match status" value="1"/>
</dbReference>
<feature type="domain" description="L-lysine epsilon oxidase C-terminal" evidence="2">
    <location>
        <begin position="101"/>
        <end position="211"/>
    </location>
</feature>
<name>A0A6P1BJ80_9BRAD</name>
<dbReference type="Proteomes" id="UP000468531">
    <property type="component" value="Unassembled WGS sequence"/>
</dbReference>
<protein>
    <recommendedName>
        <fullName evidence="2">L-lysine epsilon oxidase C-terminal domain-containing protein</fullName>
    </recommendedName>
</protein>
<dbReference type="InterPro" id="IPR041173">
    <property type="entry name" value="LodA_C"/>
</dbReference>